<name>A0A7C8YLK3_OPUST</name>
<organism evidence="1">
    <name type="scientific">Opuntia streptacantha</name>
    <name type="common">Prickly pear cactus</name>
    <name type="synonym">Opuntia cardona</name>
    <dbReference type="NCBI Taxonomy" id="393608"/>
    <lineage>
        <taxon>Eukaryota</taxon>
        <taxon>Viridiplantae</taxon>
        <taxon>Streptophyta</taxon>
        <taxon>Embryophyta</taxon>
        <taxon>Tracheophyta</taxon>
        <taxon>Spermatophyta</taxon>
        <taxon>Magnoliopsida</taxon>
        <taxon>eudicotyledons</taxon>
        <taxon>Gunneridae</taxon>
        <taxon>Pentapetalae</taxon>
        <taxon>Caryophyllales</taxon>
        <taxon>Cactineae</taxon>
        <taxon>Cactaceae</taxon>
        <taxon>Opuntioideae</taxon>
        <taxon>Opuntia</taxon>
    </lineage>
</organism>
<reference evidence="1" key="1">
    <citation type="journal article" date="2013" name="J. Plant Res.">
        <title>Effect of fungi and light on seed germination of three Opuntia species from semiarid lands of central Mexico.</title>
        <authorList>
            <person name="Delgado-Sanchez P."/>
            <person name="Jimenez-Bremont J.F."/>
            <person name="Guerrero-Gonzalez Mde L."/>
            <person name="Flores J."/>
        </authorList>
    </citation>
    <scope>NUCLEOTIDE SEQUENCE</scope>
    <source>
        <tissue evidence="1">Cladode</tissue>
    </source>
</reference>
<protein>
    <submittedName>
        <fullName evidence="1">Uncharacterized protein</fullName>
    </submittedName>
</protein>
<dbReference type="EMBL" id="GISG01033557">
    <property type="protein sequence ID" value="MBA4621299.1"/>
    <property type="molecule type" value="Transcribed_RNA"/>
</dbReference>
<dbReference type="AlphaFoldDB" id="A0A7C8YLK3"/>
<reference evidence="1" key="2">
    <citation type="submission" date="2020-07" db="EMBL/GenBank/DDBJ databases">
        <authorList>
            <person name="Vera ALvarez R."/>
            <person name="Arias-Moreno D.M."/>
            <person name="Jimenez-Jacinto V."/>
            <person name="Jimenez-Bremont J.F."/>
            <person name="Swaminathan K."/>
            <person name="Moose S.P."/>
            <person name="Guerrero-Gonzalez M.L."/>
            <person name="Marino-Ramirez L."/>
            <person name="Landsman D."/>
            <person name="Rodriguez-Kessler M."/>
            <person name="Delgado-Sanchez P."/>
        </authorList>
    </citation>
    <scope>NUCLEOTIDE SEQUENCE</scope>
    <source>
        <tissue evidence="1">Cladode</tissue>
    </source>
</reference>
<sequence length="99" mass="10937">MPAGILLSTSSTELSSLTDDEIEQTSMVCRESLVYLSAGKDRICCLSILSSSKASCKPSIRLALELHLDDNLYSFFNSPSLSSFWYIKSIGNGEDKFSW</sequence>
<proteinExistence type="predicted"/>
<dbReference type="EMBL" id="GISG01033556">
    <property type="protein sequence ID" value="MBA4621298.1"/>
    <property type="molecule type" value="Transcribed_RNA"/>
</dbReference>
<accession>A0A7C8YLK3</accession>
<evidence type="ECO:0000313" key="1">
    <source>
        <dbReference type="EMBL" id="MBA4621298.1"/>
    </source>
</evidence>